<evidence type="ECO:0000313" key="2">
    <source>
        <dbReference type="EMBL" id="EMS16473.1"/>
    </source>
</evidence>
<protein>
    <submittedName>
        <fullName evidence="2">Uncharacterized protein</fullName>
    </submittedName>
</protein>
<evidence type="ECO:0000256" key="1">
    <source>
        <dbReference type="SAM" id="Phobius"/>
    </source>
</evidence>
<proteinExistence type="predicted"/>
<gene>
    <name evidence="2" type="ORF">KM1_062070</name>
</gene>
<dbReference type="OrthoDB" id="10251508at2759"/>
<dbReference type="AlphaFoldDB" id="M7X8R5"/>
<dbReference type="InterPro" id="IPR029058">
    <property type="entry name" value="AB_hydrolase_fold"/>
</dbReference>
<evidence type="ECO:0000313" key="3">
    <source>
        <dbReference type="Proteomes" id="UP000030780"/>
    </source>
</evidence>
<accession>M7X8R5</accession>
<dbReference type="PANTHER" id="PTHR36513">
    <property type="entry name" value="ABC TRANSMEMBRANE TYPE-1 DOMAIN-CONTAINING PROTEIN"/>
    <property type="match status" value="1"/>
</dbReference>
<organism evidence="2 3">
    <name type="scientific">Entamoeba histolytica HM-3:IMSS</name>
    <dbReference type="NCBI Taxonomy" id="885315"/>
    <lineage>
        <taxon>Eukaryota</taxon>
        <taxon>Amoebozoa</taxon>
        <taxon>Evosea</taxon>
        <taxon>Archamoebae</taxon>
        <taxon>Mastigamoebida</taxon>
        <taxon>Entamoebidae</taxon>
        <taxon>Entamoeba</taxon>
    </lineage>
</organism>
<dbReference type="Pfam" id="PF05990">
    <property type="entry name" value="DUF900"/>
    <property type="match status" value="1"/>
</dbReference>
<keyword evidence="1" id="KW-0812">Transmembrane</keyword>
<dbReference type="EMBL" id="KB637412">
    <property type="protein sequence ID" value="EMS16473.1"/>
    <property type="molecule type" value="Genomic_DNA"/>
</dbReference>
<reference evidence="2 3" key="1">
    <citation type="submission" date="2013-01" db="EMBL/GenBank/DDBJ databases">
        <authorList>
            <person name="Inman J."/>
            <person name="Zafar N."/>
            <person name="Lorenzi H."/>
            <person name="Caler E."/>
        </authorList>
    </citation>
    <scope>NUCLEOTIDE SEQUENCE [LARGE SCALE GENOMIC DNA]</scope>
    <source>
        <strain evidence="2 3">HM-3:IMSS</strain>
    </source>
</reference>
<dbReference type="VEuPathDB" id="AmoebaDB:KM1_062070"/>
<dbReference type="Proteomes" id="UP000030780">
    <property type="component" value="Unassembled WGS sequence"/>
</dbReference>
<keyword evidence="1" id="KW-0472">Membrane</keyword>
<dbReference type="SUPFAM" id="SSF53474">
    <property type="entry name" value="alpha/beta-Hydrolases"/>
    <property type="match status" value="1"/>
</dbReference>
<dbReference type="PANTHER" id="PTHR36513:SF1">
    <property type="entry name" value="TRANSMEMBRANE PROTEIN"/>
    <property type="match status" value="1"/>
</dbReference>
<feature type="transmembrane region" description="Helical" evidence="1">
    <location>
        <begin position="222"/>
        <end position="243"/>
    </location>
</feature>
<sequence>MFMSEMDDTYQGKSLPTFSQSKSKTMIFHKSQETSTVVNVFDNPKRKVIENLDSSNNIINDVSTSNLSIESPDLGCSLDFNDIQILDIEVYEDYPIFEEEKDSLIKLYHYMMKRKALRKKNVNKDQSKSQLTSTTLSFILFLDFLHLYINMVRLNLFSGFYEYYVLVFLFSFLLMISMHYSNSILIYLFTLLYIFIYCYTLISNILITGSDESSNKNQSKRWYGFIVPLIFVLFLGVIFYMWIYPLLYKLVSSLLKSRFSIRKIVSKKTQKTKYEFDHGKYLFMINEFDQNNLNRTSGFGTWIDNSFHGERLEGYFDNAIPVGPFHSVESKTPNIFKSIRIIFASNSGGKLFIEKTKLGYGVASVECCVSGTFYKHYPLVHYIAEKKECNCRKRECFCISNILKNHLYFHLEENKPVSNISVMVDQKENCLFIPGYYSKHAKKRKEVTITVKDFNNEKTLEVDSHWIKRCGSVAEGNIEVLLFIHGLDHTLYDALRRMGQMLALGNFPQHILPLVFNWPSSQNAACYYCAANNACDRNQHRDFFNFLKSLQNAGVKRIHIMCHSLGSKFFMQSYLLVQSLFKKVSKSSTRYSTYGTSSDISEGELNEDIEQGNIKMEFANLILLNSDYEVETFVEDYNELKERCEHITIYADQRDSALHVSNFLTKKERLGARTTPLEYNGEVLDKIDVIDTSELDRNINEARHGFFNINKMMIDDLFDIIVNSKPASSRVTRLVNINGTYRFSLLPSFSQMRFSQVEQK</sequence>
<name>M7X8R5_ENTHI</name>
<keyword evidence="1" id="KW-1133">Transmembrane helix</keyword>
<feature type="transmembrane region" description="Helical" evidence="1">
    <location>
        <begin position="184"/>
        <end position="202"/>
    </location>
</feature>
<feature type="transmembrane region" description="Helical" evidence="1">
    <location>
        <begin position="161"/>
        <end position="178"/>
    </location>
</feature>
<dbReference type="InterPro" id="IPR010297">
    <property type="entry name" value="DUF900_hydrolase"/>
</dbReference>